<evidence type="ECO:0000256" key="8">
    <source>
        <dbReference type="SAM" id="Coils"/>
    </source>
</evidence>
<comment type="subcellular location">
    <subcellularLocation>
        <location evidence="1">Nucleus</location>
        <location evidence="1">Nuclear pore complex</location>
    </subcellularLocation>
</comment>
<organism evidence="10 11">
    <name type="scientific">Toxocara canis</name>
    <name type="common">Canine roundworm</name>
    <dbReference type="NCBI Taxonomy" id="6265"/>
    <lineage>
        <taxon>Eukaryota</taxon>
        <taxon>Metazoa</taxon>
        <taxon>Ecdysozoa</taxon>
        <taxon>Nematoda</taxon>
        <taxon>Chromadorea</taxon>
        <taxon>Rhabditida</taxon>
        <taxon>Spirurina</taxon>
        <taxon>Ascaridomorpha</taxon>
        <taxon>Ascaridoidea</taxon>
        <taxon>Toxocaridae</taxon>
        <taxon>Toxocara</taxon>
    </lineage>
</organism>
<evidence type="ECO:0000313" key="10">
    <source>
        <dbReference type="Proteomes" id="UP000050794"/>
    </source>
</evidence>
<dbReference type="GO" id="GO:0006606">
    <property type="term" value="P:protein import into nucleus"/>
    <property type="evidence" value="ECO:0007669"/>
    <property type="project" value="TreeGrafter"/>
</dbReference>
<feature type="coiled-coil region" evidence="8">
    <location>
        <begin position="611"/>
        <end position="638"/>
    </location>
</feature>
<name>A0A183UJ22_TOXCA</name>
<keyword evidence="8" id="KW-0175">Coiled coil</keyword>
<reference evidence="11" key="1">
    <citation type="submission" date="2016-06" db="UniProtKB">
        <authorList>
            <consortium name="WormBaseParasite"/>
        </authorList>
    </citation>
    <scope>IDENTIFICATION</scope>
</reference>
<keyword evidence="5" id="KW-0811">Translocation</keyword>
<evidence type="ECO:0000256" key="7">
    <source>
        <dbReference type="ARBA" id="ARBA00023242"/>
    </source>
</evidence>
<dbReference type="GO" id="GO:0000055">
    <property type="term" value="P:ribosomal large subunit export from nucleus"/>
    <property type="evidence" value="ECO:0007669"/>
    <property type="project" value="InterPro"/>
</dbReference>
<dbReference type="WBParaSite" id="TCNE_0000849201-mRNA-1">
    <property type="protein sequence ID" value="TCNE_0000849201-mRNA-1"/>
    <property type="gene ID" value="TCNE_0000849201"/>
</dbReference>
<dbReference type="InterPro" id="IPR019321">
    <property type="entry name" value="Nucleoporin_Nup88"/>
</dbReference>
<sequence length="648" mass="73110">MLRQLRHEHLTFKLLFEMGLLLEEVVSACKKPLICGYRQQGVLIFDDDSLRLCAYFSTDTNGSAYYDHEVVLKIRPRLPVDANVTWIAANESGSRVALISSRGAFFLEVPRDIWASNMRLWNERIQPTYYCRCAAIGSALQIGTGHRNVLKARWYVKELDEVGQDKSDRIALLYSDSVIRIFDTSERAEIPIAKFDFRHMLRSDFSAKQSQSAGLGLCNFIASFDFGPRFKCTDAANEEMRIHTLFAVDNENGDIYVAPFHFDSPLSFQPSGPFRVEPWSRGEHSPDACDIIHVRHPSSPILHVFALITTGGVVTHFVPIPLQKVIVRFVFSGALYEAASESSENRLHHVFSVVGVEPSCAMAKITSACTVATGVQATEACSREKYGRKVLFAAVTGDSQLLSRIHYLHSNDKIISLNGAMLGQRCERIDEISLSDECLNLLRKRVTVPKVKLNGALSEEELVEVAGAVVDALMENLSIAKNAHQHATSKLSDAHQRKLDLEEQWEEVDTRTLDVVRGYLNAKNQIYRIRDSIEELRKRLDRIRSVLSLRAPMLTNAEKETFDKLEKMQSILKEQTQYIARLADEMVSRRRERFGSARPFQASFNARAFMLSKNSDDIVQLESSIKQLRKRLDTFEGAAASDSHLSAM</sequence>
<keyword evidence="10" id="KW-1185">Reference proteome</keyword>
<dbReference type="GO" id="GO:0005643">
    <property type="term" value="C:nuclear pore"/>
    <property type="evidence" value="ECO:0007669"/>
    <property type="project" value="UniProtKB-SubCell"/>
</dbReference>
<dbReference type="PANTHER" id="PTHR13257">
    <property type="entry name" value="NUCLEOPORIN NUP84-RELATED"/>
    <property type="match status" value="1"/>
</dbReference>
<evidence type="ECO:0000313" key="11">
    <source>
        <dbReference type="WBParaSite" id="TCNE_0000849201-mRNA-1"/>
    </source>
</evidence>
<evidence type="ECO:0000256" key="6">
    <source>
        <dbReference type="ARBA" id="ARBA00023132"/>
    </source>
</evidence>
<keyword evidence="7" id="KW-0539">Nucleus</keyword>
<dbReference type="AlphaFoldDB" id="A0A183UJ22"/>
<keyword evidence="4" id="KW-0653">Protein transport</keyword>
<dbReference type="EMBL" id="UYWY01019924">
    <property type="protein sequence ID" value="VDM39813.1"/>
    <property type="molecule type" value="Genomic_DNA"/>
</dbReference>
<evidence type="ECO:0000256" key="3">
    <source>
        <dbReference type="ARBA" id="ARBA00022816"/>
    </source>
</evidence>
<dbReference type="Proteomes" id="UP000050794">
    <property type="component" value="Unassembled WGS sequence"/>
</dbReference>
<dbReference type="Pfam" id="PF10168">
    <property type="entry name" value="Nup88"/>
    <property type="match status" value="1"/>
</dbReference>
<proteinExistence type="predicted"/>
<dbReference type="GO" id="GO:0000056">
    <property type="term" value="P:ribosomal small subunit export from nucleus"/>
    <property type="evidence" value="ECO:0007669"/>
    <property type="project" value="InterPro"/>
</dbReference>
<evidence type="ECO:0000313" key="9">
    <source>
        <dbReference type="EMBL" id="VDM39813.1"/>
    </source>
</evidence>
<accession>A0A183UJ22</accession>
<dbReference type="InterPro" id="IPR037700">
    <property type="entry name" value="NUP88/NUP82"/>
</dbReference>
<keyword evidence="2" id="KW-0813">Transport</keyword>
<protein>
    <submittedName>
        <fullName evidence="11">Nucleoporin_N domain-containing protein</fullName>
    </submittedName>
</protein>
<evidence type="ECO:0000256" key="4">
    <source>
        <dbReference type="ARBA" id="ARBA00022927"/>
    </source>
</evidence>
<keyword evidence="3" id="KW-0509">mRNA transport</keyword>
<gene>
    <name evidence="9" type="ORF">TCNE_LOCUS8492</name>
</gene>
<dbReference type="GO" id="GO:0006406">
    <property type="term" value="P:mRNA export from nucleus"/>
    <property type="evidence" value="ECO:0007669"/>
    <property type="project" value="TreeGrafter"/>
</dbReference>
<evidence type="ECO:0000256" key="2">
    <source>
        <dbReference type="ARBA" id="ARBA00022448"/>
    </source>
</evidence>
<reference evidence="9 10" key="2">
    <citation type="submission" date="2018-11" db="EMBL/GenBank/DDBJ databases">
        <authorList>
            <consortium name="Pathogen Informatics"/>
        </authorList>
    </citation>
    <scope>NUCLEOTIDE SEQUENCE [LARGE SCALE GENOMIC DNA]</scope>
</reference>
<keyword evidence="6" id="KW-0906">Nuclear pore complex</keyword>
<evidence type="ECO:0000256" key="1">
    <source>
        <dbReference type="ARBA" id="ARBA00004567"/>
    </source>
</evidence>
<dbReference type="PANTHER" id="PTHR13257:SF0">
    <property type="entry name" value="NUCLEAR PORE COMPLEX PROTEIN NUP88"/>
    <property type="match status" value="1"/>
</dbReference>
<dbReference type="GO" id="GO:0017056">
    <property type="term" value="F:structural constituent of nuclear pore"/>
    <property type="evidence" value="ECO:0007669"/>
    <property type="project" value="InterPro"/>
</dbReference>
<evidence type="ECO:0000256" key="5">
    <source>
        <dbReference type="ARBA" id="ARBA00023010"/>
    </source>
</evidence>